<dbReference type="Gene3D" id="1.10.10.10">
    <property type="entry name" value="Winged helix-like DNA-binding domain superfamily/Winged helix DNA-binding domain"/>
    <property type="match status" value="1"/>
</dbReference>
<keyword evidence="3" id="KW-0804">Transcription</keyword>
<evidence type="ECO:0000256" key="1">
    <source>
        <dbReference type="ARBA" id="ARBA00023015"/>
    </source>
</evidence>
<accession>A0A546X3T3</accession>
<dbReference type="InterPro" id="IPR036390">
    <property type="entry name" value="WH_DNA-bd_sf"/>
</dbReference>
<dbReference type="Pfam" id="PF12802">
    <property type="entry name" value="MarR_2"/>
    <property type="match status" value="1"/>
</dbReference>
<keyword evidence="2" id="KW-0238">DNA-binding</keyword>
<dbReference type="GO" id="GO:0003677">
    <property type="term" value="F:DNA binding"/>
    <property type="evidence" value="ECO:0007669"/>
    <property type="project" value="UniProtKB-KW"/>
</dbReference>
<dbReference type="EMBL" id="SGNY01000013">
    <property type="protein sequence ID" value="TRA95357.1"/>
    <property type="molecule type" value="Genomic_DNA"/>
</dbReference>
<evidence type="ECO:0000256" key="2">
    <source>
        <dbReference type="ARBA" id="ARBA00023125"/>
    </source>
</evidence>
<dbReference type="AlphaFoldDB" id="A0A546X3T3"/>
<dbReference type="GO" id="GO:0003700">
    <property type="term" value="F:DNA-binding transcription factor activity"/>
    <property type="evidence" value="ECO:0007669"/>
    <property type="project" value="InterPro"/>
</dbReference>
<reference evidence="5 6" key="1">
    <citation type="journal article" date="2019" name="Appl. Microbiol. Biotechnol.">
        <title>Differential efficiency of wild type rhizogenic strains for rol gene transformation of plants.</title>
        <authorList>
            <person name="Desmet S."/>
            <person name="De Keyser E."/>
            <person name="Van Vaerenbergh J."/>
            <person name="Baeyen S."/>
            <person name="Van Huylenbroeck J."/>
            <person name="Geelen D."/>
            <person name="Dhooghe E."/>
        </authorList>
    </citation>
    <scope>NUCLEOTIDE SEQUENCE [LARGE SCALE GENOMIC DNA]</scope>
    <source>
        <strain evidence="5 6">GBBC3284</strain>
    </source>
</reference>
<dbReference type="InterPro" id="IPR036388">
    <property type="entry name" value="WH-like_DNA-bd_sf"/>
</dbReference>
<protein>
    <submittedName>
        <fullName evidence="5">MarR family transcriptional regulator</fullName>
    </submittedName>
</protein>
<dbReference type="PANTHER" id="PTHR42756">
    <property type="entry name" value="TRANSCRIPTIONAL REGULATOR, MARR"/>
    <property type="match status" value="1"/>
</dbReference>
<name>A0A546X3T3_RHIRH</name>
<dbReference type="InterPro" id="IPR000835">
    <property type="entry name" value="HTH_MarR-typ"/>
</dbReference>
<evidence type="ECO:0000313" key="5">
    <source>
        <dbReference type="EMBL" id="TRA95357.1"/>
    </source>
</evidence>
<dbReference type="PRINTS" id="PR00598">
    <property type="entry name" value="HTHMARR"/>
</dbReference>
<comment type="caution">
    <text evidence="5">The sequence shown here is derived from an EMBL/GenBank/DDBJ whole genome shotgun (WGS) entry which is preliminary data.</text>
</comment>
<organism evidence="5 6">
    <name type="scientific">Rhizobium rhizogenes</name>
    <name type="common">Agrobacterium rhizogenes</name>
    <dbReference type="NCBI Taxonomy" id="359"/>
    <lineage>
        <taxon>Bacteria</taxon>
        <taxon>Pseudomonadati</taxon>
        <taxon>Pseudomonadota</taxon>
        <taxon>Alphaproteobacteria</taxon>
        <taxon>Hyphomicrobiales</taxon>
        <taxon>Rhizobiaceae</taxon>
        <taxon>Rhizobium/Agrobacterium group</taxon>
        <taxon>Rhizobium</taxon>
    </lineage>
</organism>
<dbReference type="OrthoDB" id="9814496at2"/>
<evidence type="ECO:0000313" key="6">
    <source>
        <dbReference type="Proteomes" id="UP000315434"/>
    </source>
</evidence>
<dbReference type="PROSITE" id="PS50995">
    <property type="entry name" value="HTH_MARR_2"/>
    <property type="match status" value="1"/>
</dbReference>
<evidence type="ECO:0000256" key="3">
    <source>
        <dbReference type="ARBA" id="ARBA00023163"/>
    </source>
</evidence>
<gene>
    <name evidence="5" type="ORF">EXN68_25700</name>
</gene>
<dbReference type="PANTHER" id="PTHR42756:SF1">
    <property type="entry name" value="TRANSCRIPTIONAL REPRESSOR OF EMRAB OPERON"/>
    <property type="match status" value="1"/>
</dbReference>
<sequence length="163" mass="17959">MGSNLCDQNNGEQAARDDAALTKLHGRPGFLLRRALQLSTSIFLKHCGPITTTQYGVIVVLSKHDGLSQRELGDLLFLDRTTTALAVKILEQKKMVARTRDASDARRMVLSLTETARLALPDLFSCAESAQTDLLMRLSLEERLALRRILEKLIDGQSGEGVP</sequence>
<proteinExistence type="predicted"/>
<evidence type="ECO:0000259" key="4">
    <source>
        <dbReference type="PROSITE" id="PS50995"/>
    </source>
</evidence>
<dbReference type="Proteomes" id="UP000315434">
    <property type="component" value="Unassembled WGS sequence"/>
</dbReference>
<keyword evidence="1" id="KW-0805">Transcription regulation</keyword>
<dbReference type="SMART" id="SM00347">
    <property type="entry name" value="HTH_MARR"/>
    <property type="match status" value="1"/>
</dbReference>
<feature type="domain" description="HTH marR-type" evidence="4">
    <location>
        <begin position="18"/>
        <end position="155"/>
    </location>
</feature>
<dbReference type="SUPFAM" id="SSF46785">
    <property type="entry name" value="Winged helix' DNA-binding domain"/>
    <property type="match status" value="1"/>
</dbReference>